<dbReference type="CDD" id="cd03469">
    <property type="entry name" value="Rieske_RO_Alpha_N"/>
    <property type="match status" value="1"/>
</dbReference>
<organism evidence="9 10">
    <name type="scientific">Roseateles saccharophilus</name>
    <name type="common">Pseudomonas saccharophila</name>
    <dbReference type="NCBI Taxonomy" id="304"/>
    <lineage>
        <taxon>Bacteria</taxon>
        <taxon>Pseudomonadati</taxon>
        <taxon>Pseudomonadota</taxon>
        <taxon>Betaproteobacteria</taxon>
        <taxon>Burkholderiales</taxon>
        <taxon>Sphaerotilaceae</taxon>
        <taxon>Roseateles</taxon>
    </lineage>
</organism>
<evidence type="ECO:0000256" key="4">
    <source>
        <dbReference type="ARBA" id="ARBA00022723"/>
    </source>
</evidence>
<dbReference type="InterPro" id="IPR036922">
    <property type="entry name" value="Rieske_2Fe-2S_sf"/>
</dbReference>
<dbReference type="EC" id="1.14.15.7" evidence="9"/>
<dbReference type="InterPro" id="IPR001663">
    <property type="entry name" value="Rng_hydr_dOase-A"/>
</dbReference>
<dbReference type="SUPFAM" id="SSF55961">
    <property type="entry name" value="Bet v1-like"/>
    <property type="match status" value="1"/>
</dbReference>
<evidence type="ECO:0000256" key="5">
    <source>
        <dbReference type="ARBA" id="ARBA00023002"/>
    </source>
</evidence>
<comment type="cofactor">
    <cofactor evidence="1">
        <name>Fe cation</name>
        <dbReference type="ChEBI" id="CHEBI:24875"/>
    </cofactor>
</comment>
<evidence type="ECO:0000259" key="8">
    <source>
        <dbReference type="PROSITE" id="PS51296"/>
    </source>
</evidence>
<dbReference type="Pfam" id="PF00355">
    <property type="entry name" value="Rieske"/>
    <property type="match status" value="1"/>
</dbReference>
<comment type="similarity">
    <text evidence="2">Belongs to the bacterial ring-hydroxylating dioxygenase alpha subunit family.</text>
</comment>
<keyword evidence="7" id="KW-0411">Iron-sulfur</keyword>
<comment type="caution">
    <text evidence="9">The sequence shown here is derived from an EMBL/GenBank/DDBJ whole genome shotgun (WGS) entry which is preliminary data.</text>
</comment>
<evidence type="ECO:0000256" key="2">
    <source>
        <dbReference type="ARBA" id="ARBA00008751"/>
    </source>
</evidence>
<keyword evidence="4" id="KW-0479">Metal-binding</keyword>
<dbReference type="Gene3D" id="2.102.10.10">
    <property type="entry name" value="Rieske [2Fe-2S] iron-sulphur domain"/>
    <property type="match status" value="1"/>
</dbReference>
<protein>
    <submittedName>
        <fullName evidence="9">Choline monooxygenase</fullName>
        <ecNumber evidence="9">1.14.15.7</ecNumber>
    </submittedName>
</protein>
<keyword evidence="5 9" id="KW-0560">Oxidoreductase</keyword>
<dbReference type="PROSITE" id="PS51296">
    <property type="entry name" value="RIESKE"/>
    <property type="match status" value="1"/>
</dbReference>
<feature type="domain" description="Rieske" evidence="8">
    <location>
        <begin position="55"/>
        <end position="155"/>
    </location>
</feature>
<keyword evidence="10" id="KW-1185">Reference proteome</keyword>
<evidence type="ECO:0000256" key="3">
    <source>
        <dbReference type="ARBA" id="ARBA00022714"/>
    </source>
</evidence>
<evidence type="ECO:0000313" key="9">
    <source>
        <dbReference type="EMBL" id="MDR7270609.1"/>
    </source>
</evidence>
<evidence type="ECO:0000313" key="10">
    <source>
        <dbReference type="Proteomes" id="UP001180453"/>
    </source>
</evidence>
<keyword evidence="9" id="KW-0503">Monooxygenase</keyword>
<evidence type="ECO:0000256" key="7">
    <source>
        <dbReference type="ARBA" id="ARBA00023014"/>
    </source>
</evidence>
<dbReference type="GO" id="GO:0019133">
    <property type="term" value="F:choline monooxygenase activity"/>
    <property type="evidence" value="ECO:0007669"/>
    <property type="project" value="UniProtKB-EC"/>
</dbReference>
<evidence type="ECO:0000256" key="6">
    <source>
        <dbReference type="ARBA" id="ARBA00023004"/>
    </source>
</evidence>
<keyword evidence="3" id="KW-0001">2Fe-2S</keyword>
<dbReference type="InterPro" id="IPR015879">
    <property type="entry name" value="Ring_hydroxy_dOase_asu_C_dom"/>
</dbReference>
<dbReference type="PANTHER" id="PTHR43756">
    <property type="entry name" value="CHOLINE MONOOXYGENASE, CHLOROPLASTIC"/>
    <property type="match status" value="1"/>
</dbReference>
<dbReference type="SUPFAM" id="SSF50022">
    <property type="entry name" value="ISP domain"/>
    <property type="match status" value="1"/>
</dbReference>
<dbReference type="InterPro" id="IPR017941">
    <property type="entry name" value="Rieske_2Fe-2S"/>
</dbReference>
<keyword evidence="6" id="KW-0408">Iron</keyword>
<dbReference type="Pfam" id="PF00848">
    <property type="entry name" value="Ring_hydroxyl_A"/>
    <property type="match status" value="1"/>
</dbReference>
<gene>
    <name evidence="9" type="ORF">J2X20_003267</name>
</gene>
<accession>A0ABU1YP19</accession>
<dbReference type="Gene3D" id="3.90.380.10">
    <property type="entry name" value="Naphthalene 1,2-dioxygenase Alpha Subunit, Chain A, domain 1"/>
    <property type="match status" value="2"/>
</dbReference>
<name>A0ABU1YP19_ROSSA</name>
<dbReference type="Proteomes" id="UP001180453">
    <property type="component" value="Unassembled WGS sequence"/>
</dbReference>
<evidence type="ECO:0000256" key="1">
    <source>
        <dbReference type="ARBA" id="ARBA00001962"/>
    </source>
</evidence>
<reference evidence="9 10" key="1">
    <citation type="submission" date="2023-07" db="EMBL/GenBank/DDBJ databases">
        <title>Sorghum-associated microbial communities from plants grown in Nebraska, USA.</title>
        <authorList>
            <person name="Schachtman D."/>
        </authorList>
    </citation>
    <scope>NUCLEOTIDE SEQUENCE [LARGE SCALE GENOMIC DNA]</scope>
    <source>
        <strain evidence="9 10">BE314</strain>
    </source>
</reference>
<dbReference type="RefSeq" id="WP_310266681.1">
    <property type="nucleotide sequence ID" value="NZ_JAVDXU010000002.1"/>
</dbReference>
<proteinExistence type="inferred from homology"/>
<dbReference type="PANTHER" id="PTHR43756:SF5">
    <property type="entry name" value="CHOLINE MONOOXYGENASE, CHLOROPLASTIC"/>
    <property type="match status" value="1"/>
</dbReference>
<sequence length="367" mass="42050">MNDIASRWQVHPEVARAETLDKAFYLDPAAQRLQYERVLARSWQWLADLHGVQTPGSLQPETLLPGSLDEPLLLSRDAAGALRCLSNVCTHRGNILIQQPCQGAAQIRCGYHSRRFELDGRMTFMPEFQQALDFPRPCDHLPKVPLQDWGGQGFVALEDPLDSFDAFFGPAMQRLHWLPLQDFRLDASRSRDYEFDAHWALYVENYLEGLHIPFVHPGLTKTLDLSQYRYELHDWSNLQLAVARADEAAFDLPPEAAEFGQRIAAYYWWVFPNLMLNFYPWGLSLNQVTPVGPARTRVRFRSYVWKPALLGSGAGGALDEVEMEDEAVVMTVQQGLRSRFYQHGRYSPTREQGVHHFHRLIGRAMEA</sequence>
<dbReference type="EMBL" id="JAVDXU010000002">
    <property type="protein sequence ID" value="MDR7270609.1"/>
    <property type="molecule type" value="Genomic_DNA"/>
</dbReference>